<dbReference type="Proteomes" id="UP000219338">
    <property type="component" value="Unassembled WGS sequence"/>
</dbReference>
<feature type="region of interest" description="Disordered" evidence="1">
    <location>
        <begin position="27"/>
        <end position="100"/>
    </location>
</feature>
<feature type="domain" description="CxC2-like cysteine cluster KDZ transposase-associated" evidence="2">
    <location>
        <begin position="188"/>
        <end position="294"/>
    </location>
</feature>
<evidence type="ECO:0000256" key="1">
    <source>
        <dbReference type="SAM" id="MobiDB-lite"/>
    </source>
</evidence>
<evidence type="ECO:0000259" key="2">
    <source>
        <dbReference type="Pfam" id="PF18803"/>
    </source>
</evidence>
<dbReference type="Pfam" id="PF18803">
    <property type="entry name" value="CxC2"/>
    <property type="match status" value="1"/>
</dbReference>
<accession>A0A284RWC7</accession>
<organism evidence="3 4">
    <name type="scientific">Armillaria ostoyae</name>
    <name type="common">Armillaria root rot fungus</name>
    <dbReference type="NCBI Taxonomy" id="47428"/>
    <lineage>
        <taxon>Eukaryota</taxon>
        <taxon>Fungi</taxon>
        <taxon>Dikarya</taxon>
        <taxon>Basidiomycota</taxon>
        <taxon>Agaricomycotina</taxon>
        <taxon>Agaricomycetes</taxon>
        <taxon>Agaricomycetidae</taxon>
        <taxon>Agaricales</taxon>
        <taxon>Marasmiineae</taxon>
        <taxon>Physalacriaceae</taxon>
        <taxon>Armillaria</taxon>
    </lineage>
</organism>
<evidence type="ECO:0000313" key="3">
    <source>
        <dbReference type="EMBL" id="SJL13047.1"/>
    </source>
</evidence>
<proteinExistence type="predicted"/>
<feature type="compositionally biased region" description="Polar residues" evidence="1">
    <location>
        <begin position="1023"/>
        <end position="1036"/>
    </location>
</feature>
<gene>
    <name evidence="3" type="ORF">ARMOST_16484</name>
</gene>
<evidence type="ECO:0000313" key="4">
    <source>
        <dbReference type="Proteomes" id="UP000219338"/>
    </source>
</evidence>
<dbReference type="STRING" id="47428.A0A284RWC7"/>
<dbReference type="EMBL" id="FUEG01000018">
    <property type="protein sequence ID" value="SJL13047.1"/>
    <property type="molecule type" value="Genomic_DNA"/>
</dbReference>
<reference evidence="4" key="1">
    <citation type="journal article" date="2017" name="Nat. Ecol. Evol.">
        <title>Genome expansion and lineage-specific genetic innovations in the forest pathogenic fungi Armillaria.</title>
        <authorList>
            <person name="Sipos G."/>
            <person name="Prasanna A.N."/>
            <person name="Walter M.C."/>
            <person name="O'Connor E."/>
            <person name="Balint B."/>
            <person name="Krizsan K."/>
            <person name="Kiss B."/>
            <person name="Hess J."/>
            <person name="Varga T."/>
            <person name="Slot J."/>
            <person name="Riley R."/>
            <person name="Boka B."/>
            <person name="Rigling D."/>
            <person name="Barry K."/>
            <person name="Lee J."/>
            <person name="Mihaltcheva S."/>
            <person name="LaButti K."/>
            <person name="Lipzen A."/>
            <person name="Waldron R."/>
            <person name="Moloney N.M."/>
            <person name="Sperisen C."/>
            <person name="Kredics L."/>
            <person name="Vagvoelgyi C."/>
            <person name="Patrignani A."/>
            <person name="Fitzpatrick D."/>
            <person name="Nagy I."/>
            <person name="Doyle S."/>
            <person name="Anderson J.B."/>
            <person name="Grigoriev I.V."/>
            <person name="Gueldener U."/>
            <person name="Muensterkoetter M."/>
            <person name="Nagy L.G."/>
        </authorList>
    </citation>
    <scope>NUCLEOTIDE SEQUENCE [LARGE SCALE GENOMIC DNA]</scope>
    <source>
        <strain evidence="4">C18/9</strain>
    </source>
</reference>
<dbReference type="PANTHER" id="PTHR33104:SF2">
    <property type="entry name" value="CXC3 LIKE CYSTEINE CLUSTER DOMAIN-CONTAINING PROTEIN"/>
    <property type="match status" value="1"/>
</dbReference>
<protein>
    <recommendedName>
        <fullName evidence="2">CxC2-like cysteine cluster KDZ transposase-associated domain-containing protein</fullName>
    </recommendedName>
</protein>
<name>A0A284RWC7_ARMOS</name>
<feature type="region of interest" description="Disordered" evidence="1">
    <location>
        <begin position="1003"/>
        <end position="1036"/>
    </location>
</feature>
<dbReference type="InterPro" id="IPR041457">
    <property type="entry name" value="CxC2_KDZ-assoc"/>
</dbReference>
<feature type="compositionally biased region" description="Acidic residues" evidence="1">
    <location>
        <begin position="1003"/>
        <end position="1020"/>
    </location>
</feature>
<dbReference type="OrthoDB" id="2804062at2759"/>
<dbReference type="InterPro" id="IPR040521">
    <property type="entry name" value="KDZ"/>
</dbReference>
<sequence length="1036" mass="117299">MSSRQKHLLDHNSSVRRNVRVRTLDVTSRGRVKARRGASHVVRQSRDGLASSANVPDEGPAFFAEEPQEPDQEWQRLPIPPPVSAKAKRNRRGGASIASSNPLKFWAGDKARPGYRQEYLEELVRRKGRGGNSPSTCPTCHNGIPLFRCTECSASRLECQNCCVRRHETMPLHIVRQWNGTFFQKTSLRDLGLRVQLGHEDGSRCLNPERGHVHFTVIHVNGLHEVAVDFCNCWLTVPHRQQMLRYEWFPATVLQPRSATTFQALDLFMACTLTGKMSAFDFYKAMTYLTDALGLDIPKNRYKPLLCMVREYRHLLLLLRAGKGNECDGASRVAPGELAMECPACPNPHVNLPEDWRDAPPLLQYLYRKLVAIDANFRLRNLLRSDDITDPGLHTGLAYFVEAEKYKAHVAKYATQKDISTCSGFKTLSHAETKNSTGLRATGVVMCICGRHEMVGKLSVGDLQKGERYCNTDYVTCSALSGCALTSLFFTYDIACQWFPGLAERMKALPEDLRIHHEIRLDCGVPKLHCRAHKLECQCRYSMNIQPGVGRLDGEGIERLWAIMNGCASSTKEMGPGSRRDTLDCHFNFLNWGKFVSFGIVLARKLIKAREELVRQTEVHELFTKCLPIAGLAEKWTAEVTEWEADMSKPIDETMAAVRERLEEEERLAAGDKIHETSPCGCLWLGLQLEDQQQRIRVLADGDRVLSQAEATDLKRRRVRLQKNLRLFRKLQAVYIPGAAIQIARENVAREVEVQVEDEKIWLPSDFSAGSRPKACYKGLAEKEEELREAECLDGLETIRNAQRTLRAFYAYRDQNIRGQAALTRAGSTVERQIERSKFAEEKYRRGREALLGLRGPGIWESRLRPLQNADVESMAGSDFEVDQLLPLGEGHRVISWIWLTEASLGDGSDKDLIQAARGEWLKSRARVLRWSEEKGLLQEEMRRVRVSLEYRAKCWERRRIPWEGCDVALGEGVTAYADLQASRQRHLSVAFTALWRAEDAEIPEDDPDWVDVEDEEEIDTTLPASAGTSDGPTLS</sequence>
<keyword evidence="4" id="KW-1185">Reference proteome</keyword>
<dbReference type="OMA" id="YANWRKF"/>
<dbReference type="PANTHER" id="PTHR33104">
    <property type="entry name" value="SI:DKEY-29D5.2"/>
    <property type="match status" value="1"/>
</dbReference>
<dbReference type="Pfam" id="PF18758">
    <property type="entry name" value="KDZ"/>
    <property type="match status" value="1"/>
</dbReference>
<dbReference type="AlphaFoldDB" id="A0A284RWC7"/>